<proteinExistence type="predicted"/>
<feature type="region of interest" description="Disordered" evidence="1">
    <location>
        <begin position="295"/>
        <end position="327"/>
    </location>
</feature>
<feature type="region of interest" description="Disordered" evidence="1">
    <location>
        <begin position="40"/>
        <end position="74"/>
    </location>
</feature>
<feature type="compositionally biased region" description="Basic and acidic residues" evidence="1">
    <location>
        <begin position="295"/>
        <end position="315"/>
    </location>
</feature>
<evidence type="ECO:0000313" key="3">
    <source>
        <dbReference type="Proteomes" id="UP000295083"/>
    </source>
</evidence>
<dbReference type="Proteomes" id="UP000295083">
    <property type="component" value="Unassembled WGS sequence"/>
</dbReference>
<comment type="caution">
    <text evidence="2">The sequence shown here is derived from an EMBL/GenBank/DDBJ whole genome shotgun (WGS) entry which is preliminary data.</text>
</comment>
<dbReference type="EMBL" id="QAPG01000056">
    <property type="protein sequence ID" value="TDZ34206.1"/>
    <property type="molecule type" value="Genomic_DNA"/>
</dbReference>
<sequence>MIPIRLRHANRTFQRLPLAVMLAPGLLRFPSPVRQSSNVRISTDRSRFATTRPPASNRSPLWAFNPDDSSTRAPRREHEKFDHVLQNLGIRFNRKEEFTRIEMSSRRFPAAAYLISNYSTRHVLLMYDKDIFGHPGESAEKMERRVYYVAKERDQPLWIWRHGSYGNNSACVVINLRLKLMKALVKSLWARGYDIRGRKVDTNGQRSPREDLRGTLVFHSNTPLQFKTCLTMKEIQQAVDHCIDTFIRATNPPPRGASGVAVRDVSRRTVFKETKRLDPSLEGLPYRPFLSRKDKIARDVHESEQSMKEETKGTDEMAASLRPRDGG</sequence>
<name>A0A4R8QBL4_9PEZI</name>
<organism evidence="2 3">
    <name type="scientific">Colletotrichum spinosum</name>
    <dbReference type="NCBI Taxonomy" id="1347390"/>
    <lineage>
        <taxon>Eukaryota</taxon>
        <taxon>Fungi</taxon>
        <taxon>Dikarya</taxon>
        <taxon>Ascomycota</taxon>
        <taxon>Pezizomycotina</taxon>
        <taxon>Sordariomycetes</taxon>
        <taxon>Hypocreomycetidae</taxon>
        <taxon>Glomerellales</taxon>
        <taxon>Glomerellaceae</taxon>
        <taxon>Colletotrichum</taxon>
        <taxon>Colletotrichum orbiculare species complex</taxon>
    </lineage>
</organism>
<evidence type="ECO:0000313" key="2">
    <source>
        <dbReference type="EMBL" id="TDZ34206.1"/>
    </source>
</evidence>
<gene>
    <name evidence="2" type="ORF">C8035_v009673</name>
</gene>
<keyword evidence="3" id="KW-1185">Reference proteome</keyword>
<protein>
    <submittedName>
        <fullName evidence="2">Uncharacterized protein</fullName>
    </submittedName>
</protein>
<accession>A0A4R8QBL4</accession>
<dbReference type="AlphaFoldDB" id="A0A4R8QBL4"/>
<reference evidence="2 3" key="1">
    <citation type="submission" date="2018-11" db="EMBL/GenBank/DDBJ databases">
        <title>Genome sequence and assembly of Colletotrichum spinosum.</title>
        <authorList>
            <person name="Gan P."/>
            <person name="Shirasu K."/>
        </authorList>
    </citation>
    <scope>NUCLEOTIDE SEQUENCE [LARGE SCALE GENOMIC DNA]</scope>
    <source>
        <strain evidence="2 3">CBS 515.97</strain>
    </source>
</reference>
<evidence type="ECO:0000256" key="1">
    <source>
        <dbReference type="SAM" id="MobiDB-lite"/>
    </source>
</evidence>